<accession>A0A164X355</accession>
<feature type="domain" description="Heme haloperoxidase family profile" evidence="9">
    <location>
        <begin position="60"/>
        <end position="302"/>
    </location>
</feature>
<proteinExistence type="inferred from homology"/>
<dbReference type="Gene3D" id="1.10.489.10">
    <property type="entry name" value="Chloroperoxidase-like"/>
    <property type="match status" value="1"/>
</dbReference>
<evidence type="ECO:0000313" key="11">
    <source>
        <dbReference type="Proteomes" id="UP000076722"/>
    </source>
</evidence>
<dbReference type="AlphaFoldDB" id="A0A164X355"/>
<comment type="cofactor">
    <cofactor evidence="1">
        <name>heme b</name>
        <dbReference type="ChEBI" id="CHEBI:60344"/>
    </cofactor>
</comment>
<dbReference type="PROSITE" id="PS51405">
    <property type="entry name" value="HEME_HALOPEROXIDASE"/>
    <property type="match status" value="1"/>
</dbReference>
<keyword evidence="5" id="KW-0560">Oxidoreductase</keyword>
<keyword evidence="11" id="KW-1185">Reference proteome</keyword>
<evidence type="ECO:0000259" key="9">
    <source>
        <dbReference type="PROSITE" id="PS51405"/>
    </source>
</evidence>
<gene>
    <name evidence="10" type="ORF">SISNIDRAFT_352544</name>
</gene>
<dbReference type="OrthoDB" id="2542103at2759"/>
<keyword evidence="2 10" id="KW-0575">Peroxidase</keyword>
<feature type="signal peptide" evidence="8">
    <location>
        <begin position="1"/>
        <end position="19"/>
    </location>
</feature>
<dbReference type="PANTHER" id="PTHR33577:SF16">
    <property type="entry name" value="HEME HALOPEROXIDASE FAMILY PROFILE DOMAIN-CONTAINING PROTEIN"/>
    <property type="match status" value="1"/>
</dbReference>
<dbReference type="SUPFAM" id="SSF47571">
    <property type="entry name" value="Cloroperoxidase"/>
    <property type="match status" value="1"/>
</dbReference>
<keyword evidence="3" id="KW-0349">Heme</keyword>
<evidence type="ECO:0000256" key="3">
    <source>
        <dbReference type="ARBA" id="ARBA00022617"/>
    </source>
</evidence>
<dbReference type="Pfam" id="PF01328">
    <property type="entry name" value="Peroxidase_2"/>
    <property type="match status" value="1"/>
</dbReference>
<keyword evidence="8" id="KW-0732">Signal</keyword>
<dbReference type="GO" id="GO:0004601">
    <property type="term" value="F:peroxidase activity"/>
    <property type="evidence" value="ECO:0007669"/>
    <property type="project" value="UniProtKB-KW"/>
</dbReference>
<evidence type="ECO:0000256" key="6">
    <source>
        <dbReference type="ARBA" id="ARBA00023004"/>
    </source>
</evidence>
<protein>
    <submittedName>
        <fullName evidence="10">Cloroperoxidase</fullName>
    </submittedName>
</protein>
<sequence>MISTMQTVLLCAGSMLSSSLVCPPTAVTLDAVQNAPVPTLIVMPPRPSVNETKLEKVPDAGHPFVPPGLKDQRGPCPALNTLANHGYLPHTGVVHLEQIINATREGFNMDYDLAAFLGSFLMLARGNPEYNLLSIGGEDEQVPSLPVKVDGKCPRGGLAKHGRFEGDVSMTREDAELGDDRNFQDNLYDQFLTFIGKYGDDSKVTGPNSLVNLQVMKHFKYQRFVDEQMRNPKLSFHASRLASSYNEAAFILKFFANGTDETLTVSSLGSIFRNQSFAPNWWRRASPGDLNLIASTASDINPPNTPFFVKPGENKDGKYVEDDMSDYKCDTGYYDFVYHNLPHTYDEISRGSDILGRNVKLLLENIARPFNCGTYKVVPNGPIDPDGKCERSD</sequence>
<dbReference type="InterPro" id="IPR000028">
    <property type="entry name" value="Chloroperoxidase"/>
</dbReference>
<organism evidence="10 11">
    <name type="scientific">Sistotremastrum niveocremeum HHB9708</name>
    <dbReference type="NCBI Taxonomy" id="1314777"/>
    <lineage>
        <taxon>Eukaryota</taxon>
        <taxon>Fungi</taxon>
        <taxon>Dikarya</taxon>
        <taxon>Basidiomycota</taxon>
        <taxon>Agaricomycotina</taxon>
        <taxon>Agaricomycetes</taxon>
        <taxon>Sistotremastrales</taxon>
        <taxon>Sistotremastraceae</taxon>
        <taxon>Sertulicium</taxon>
        <taxon>Sertulicium niveocremeum</taxon>
    </lineage>
</organism>
<evidence type="ECO:0000256" key="5">
    <source>
        <dbReference type="ARBA" id="ARBA00023002"/>
    </source>
</evidence>
<dbReference type="InterPro" id="IPR036851">
    <property type="entry name" value="Chloroperoxidase-like_sf"/>
</dbReference>
<evidence type="ECO:0000256" key="1">
    <source>
        <dbReference type="ARBA" id="ARBA00001970"/>
    </source>
</evidence>
<comment type="similarity">
    <text evidence="7">Belongs to the chloroperoxidase family.</text>
</comment>
<feature type="chain" id="PRO_5007854325" evidence="8">
    <location>
        <begin position="20"/>
        <end position="393"/>
    </location>
</feature>
<keyword evidence="6" id="KW-0408">Iron</keyword>
<dbReference type="Proteomes" id="UP000076722">
    <property type="component" value="Unassembled WGS sequence"/>
</dbReference>
<evidence type="ECO:0000256" key="7">
    <source>
        <dbReference type="ARBA" id="ARBA00025795"/>
    </source>
</evidence>
<reference evidence="10 11" key="1">
    <citation type="journal article" date="2016" name="Mol. Biol. Evol.">
        <title>Comparative Genomics of Early-Diverging Mushroom-Forming Fungi Provides Insights into the Origins of Lignocellulose Decay Capabilities.</title>
        <authorList>
            <person name="Nagy L.G."/>
            <person name="Riley R."/>
            <person name="Tritt A."/>
            <person name="Adam C."/>
            <person name="Daum C."/>
            <person name="Floudas D."/>
            <person name="Sun H."/>
            <person name="Yadav J.S."/>
            <person name="Pangilinan J."/>
            <person name="Larsson K.H."/>
            <person name="Matsuura K."/>
            <person name="Barry K."/>
            <person name="Labutti K."/>
            <person name="Kuo R."/>
            <person name="Ohm R.A."/>
            <person name="Bhattacharya S.S."/>
            <person name="Shirouzu T."/>
            <person name="Yoshinaga Y."/>
            <person name="Martin F.M."/>
            <person name="Grigoriev I.V."/>
            <person name="Hibbett D.S."/>
        </authorList>
    </citation>
    <scope>NUCLEOTIDE SEQUENCE [LARGE SCALE GENOMIC DNA]</scope>
    <source>
        <strain evidence="10 11">HHB9708</strain>
    </source>
</reference>
<evidence type="ECO:0000256" key="4">
    <source>
        <dbReference type="ARBA" id="ARBA00022723"/>
    </source>
</evidence>
<dbReference type="GO" id="GO:0046872">
    <property type="term" value="F:metal ion binding"/>
    <property type="evidence" value="ECO:0007669"/>
    <property type="project" value="UniProtKB-KW"/>
</dbReference>
<evidence type="ECO:0000256" key="2">
    <source>
        <dbReference type="ARBA" id="ARBA00022559"/>
    </source>
</evidence>
<evidence type="ECO:0000256" key="8">
    <source>
        <dbReference type="SAM" id="SignalP"/>
    </source>
</evidence>
<evidence type="ECO:0000313" key="10">
    <source>
        <dbReference type="EMBL" id="KZS95588.1"/>
    </source>
</evidence>
<dbReference type="PANTHER" id="PTHR33577">
    <property type="entry name" value="STERIGMATOCYSTIN BIOSYNTHESIS PEROXIDASE STCC-RELATED"/>
    <property type="match status" value="1"/>
</dbReference>
<name>A0A164X355_9AGAM</name>
<dbReference type="EMBL" id="KV419401">
    <property type="protein sequence ID" value="KZS95588.1"/>
    <property type="molecule type" value="Genomic_DNA"/>
</dbReference>
<keyword evidence="4" id="KW-0479">Metal-binding</keyword>